<proteinExistence type="predicted"/>
<evidence type="ECO:0000313" key="1">
    <source>
        <dbReference type="EMBL" id="KAF0930938.1"/>
    </source>
</evidence>
<feature type="non-terminal residue" evidence="1">
    <location>
        <position position="120"/>
    </location>
</feature>
<gene>
    <name evidence="1" type="ORF">E2562_038122</name>
</gene>
<comment type="caution">
    <text evidence="1">The sequence shown here is derived from an EMBL/GenBank/DDBJ whole genome shotgun (WGS) entry which is preliminary data.</text>
</comment>
<accession>A0A6G1F1Z5</accession>
<reference evidence="1 2" key="1">
    <citation type="submission" date="2019-11" db="EMBL/GenBank/DDBJ databases">
        <title>Whole genome sequence of Oryza granulata.</title>
        <authorList>
            <person name="Li W."/>
        </authorList>
    </citation>
    <scope>NUCLEOTIDE SEQUENCE [LARGE SCALE GENOMIC DNA]</scope>
    <source>
        <strain evidence="2">cv. Menghai</strain>
        <tissue evidence="1">Leaf</tissue>
    </source>
</reference>
<dbReference type="AlphaFoldDB" id="A0A6G1F1Z5"/>
<protein>
    <submittedName>
        <fullName evidence="1">Uncharacterized protein</fullName>
    </submittedName>
</protein>
<name>A0A6G1F1Z5_9ORYZ</name>
<keyword evidence="2" id="KW-1185">Reference proteome</keyword>
<organism evidence="1 2">
    <name type="scientific">Oryza meyeriana var. granulata</name>
    <dbReference type="NCBI Taxonomy" id="110450"/>
    <lineage>
        <taxon>Eukaryota</taxon>
        <taxon>Viridiplantae</taxon>
        <taxon>Streptophyta</taxon>
        <taxon>Embryophyta</taxon>
        <taxon>Tracheophyta</taxon>
        <taxon>Spermatophyta</taxon>
        <taxon>Magnoliopsida</taxon>
        <taxon>Liliopsida</taxon>
        <taxon>Poales</taxon>
        <taxon>Poaceae</taxon>
        <taxon>BOP clade</taxon>
        <taxon>Oryzoideae</taxon>
        <taxon>Oryzeae</taxon>
        <taxon>Oryzinae</taxon>
        <taxon>Oryza</taxon>
        <taxon>Oryza meyeriana</taxon>
    </lineage>
</organism>
<sequence>MEAKLRVNAAMEEEEAAKLVFEENKQAELEAKKRAEAARWRADQATKEEPEANRMLQINLQEEANAKARCDRAREAAMSAWRRKNAANLLEEQAIESLEIVMKEADDVHSRYNDTGRQEE</sequence>
<dbReference type="EMBL" id="SPHZ02000002">
    <property type="protein sequence ID" value="KAF0930938.1"/>
    <property type="molecule type" value="Genomic_DNA"/>
</dbReference>
<evidence type="ECO:0000313" key="2">
    <source>
        <dbReference type="Proteomes" id="UP000479710"/>
    </source>
</evidence>
<dbReference type="Proteomes" id="UP000479710">
    <property type="component" value="Unassembled WGS sequence"/>
</dbReference>